<dbReference type="STRING" id="872970.SAMN04488134_103292"/>
<dbReference type="Proteomes" id="UP000199300">
    <property type="component" value="Unassembled WGS sequence"/>
</dbReference>
<organism evidence="1 2">
    <name type="scientific">Amphibacillus marinus</name>
    <dbReference type="NCBI Taxonomy" id="872970"/>
    <lineage>
        <taxon>Bacteria</taxon>
        <taxon>Bacillati</taxon>
        <taxon>Bacillota</taxon>
        <taxon>Bacilli</taxon>
        <taxon>Bacillales</taxon>
        <taxon>Bacillaceae</taxon>
        <taxon>Amphibacillus</taxon>
    </lineage>
</organism>
<keyword evidence="1" id="KW-0540">Nuclease</keyword>
<accession>A0A1H8LQS7</accession>
<dbReference type="OrthoDB" id="1876647at2"/>
<sequence length="550" mass="63177">MSLNNKENRKFRTTWFVTRPQRDPQYFPEALKALKEATNNFTEKWNSNRTIQKKYEEVLASKGLKRKNISADGSGGRTWAAMLRTYSFVYLMDDGRLVPTKVGLALISGKNVYDNIRKQLLTLQIPNAYFNSSGFRPKYEEGFRIRPILFLLRLVNSKEIDYYVTKEEITYFVMFARQDSDLKDIIKKISVYRKLDDEDKKMEKECIALLDHRERSDKLARDFEAANGDVAHTLMLQLSYTELVDYVNATLQIPKNSTTELIIKLLQEFDERYPFNTRYEISEARFGESAGLDIESYKSRVITYEKVASNKSKEHNLVMNVLANFPNLAGESYDKIFEITSAIFPPKKANEMALEIQSMSGTSTPNIDEDFITSYLNQTDDLEFERQSVEILRAYGFETVIHPTPVVEGVRTSIDILIHIDESNVAILDAKNYRKKFALSANLANHMATEYIPEYNGYSGKKVRYFGYITASRIGGVSNMRKIVDKAANYSENLKVSGALISASAILGLLDYCIENDISIEKRKSYFVELLNDNVGYETYSQIAHRLKLN</sequence>
<keyword evidence="1" id="KW-0255">Endonuclease</keyword>
<dbReference type="RefSeq" id="WP_091496231.1">
    <property type="nucleotide sequence ID" value="NZ_FODJ01000003.1"/>
</dbReference>
<evidence type="ECO:0000313" key="2">
    <source>
        <dbReference type="Proteomes" id="UP000199300"/>
    </source>
</evidence>
<dbReference type="Gene3D" id="3.40.91.30">
    <property type="match status" value="1"/>
</dbReference>
<keyword evidence="2" id="KW-1185">Reference proteome</keyword>
<dbReference type="GO" id="GO:0004519">
    <property type="term" value="F:endonuclease activity"/>
    <property type="evidence" value="ECO:0007669"/>
    <property type="project" value="UniProtKB-KW"/>
</dbReference>
<reference evidence="1 2" key="1">
    <citation type="submission" date="2016-10" db="EMBL/GenBank/DDBJ databases">
        <authorList>
            <person name="de Groot N.N."/>
        </authorList>
    </citation>
    <scope>NUCLEOTIDE SEQUENCE [LARGE SCALE GENOMIC DNA]</scope>
    <source>
        <strain evidence="1 2">CGMCC 1.10434</strain>
    </source>
</reference>
<name>A0A1H8LQS7_9BACI</name>
<protein>
    <submittedName>
        <fullName evidence="1">AlwI restriction endonuclease</fullName>
    </submittedName>
</protein>
<proteinExistence type="predicted"/>
<dbReference type="Pfam" id="PF09491">
    <property type="entry name" value="RE_AlwI"/>
    <property type="match status" value="1"/>
</dbReference>
<gene>
    <name evidence="1" type="ORF">SAMN04488134_103292</name>
</gene>
<keyword evidence="1" id="KW-0378">Hydrolase</keyword>
<evidence type="ECO:0000313" key="1">
    <source>
        <dbReference type="EMBL" id="SEO07443.1"/>
    </source>
</evidence>
<dbReference type="InterPro" id="IPR018573">
    <property type="entry name" value="Restrct_endonuc_II_AlwI"/>
</dbReference>
<dbReference type="EMBL" id="FODJ01000003">
    <property type="protein sequence ID" value="SEO07443.1"/>
    <property type="molecule type" value="Genomic_DNA"/>
</dbReference>
<dbReference type="AlphaFoldDB" id="A0A1H8LQS7"/>